<gene>
    <name evidence="21" type="ORF">IPOD504_LOCUS5633</name>
</gene>
<keyword evidence="9 18" id="KW-1133">Transmembrane helix</keyword>
<feature type="domain" description="Fibronectin type-III" evidence="20">
    <location>
        <begin position="1760"/>
        <end position="1853"/>
    </location>
</feature>
<dbReference type="EMBL" id="OW152829">
    <property type="protein sequence ID" value="CAH2047111.1"/>
    <property type="molecule type" value="Genomic_DNA"/>
</dbReference>
<keyword evidence="13" id="KW-0325">Glycoprotein</keyword>
<feature type="compositionally biased region" description="Basic and acidic residues" evidence="17">
    <location>
        <begin position="15"/>
        <end position="25"/>
    </location>
</feature>
<dbReference type="PROSITE" id="PS00239">
    <property type="entry name" value="RECEPTOR_TYR_KIN_II"/>
    <property type="match status" value="1"/>
</dbReference>
<dbReference type="InterPro" id="IPR008266">
    <property type="entry name" value="Tyr_kinase_AS"/>
</dbReference>
<comment type="catalytic activity">
    <reaction evidence="14 16">
        <text>L-tyrosyl-[protein] + ATP = O-phospho-L-tyrosyl-[protein] + ADP + H(+)</text>
        <dbReference type="Rhea" id="RHEA:10596"/>
        <dbReference type="Rhea" id="RHEA-COMP:10136"/>
        <dbReference type="Rhea" id="RHEA-COMP:20101"/>
        <dbReference type="ChEBI" id="CHEBI:15378"/>
        <dbReference type="ChEBI" id="CHEBI:30616"/>
        <dbReference type="ChEBI" id="CHEBI:46858"/>
        <dbReference type="ChEBI" id="CHEBI:61978"/>
        <dbReference type="ChEBI" id="CHEBI:456216"/>
        <dbReference type="EC" id="2.7.10.1"/>
    </reaction>
</comment>
<dbReference type="SMART" id="SM00060">
    <property type="entry name" value="FN3"/>
    <property type="match status" value="9"/>
</dbReference>
<dbReference type="InterPro" id="IPR000719">
    <property type="entry name" value="Prot_kinase_dom"/>
</dbReference>
<dbReference type="SMART" id="SM00135">
    <property type="entry name" value="LY"/>
    <property type="match status" value="3"/>
</dbReference>
<comment type="similarity">
    <text evidence="16">Belongs to the protein kinase superfamily. Tyr protein kinase family. Insulin receptor subfamily.</text>
</comment>
<evidence type="ECO:0000256" key="9">
    <source>
        <dbReference type="ARBA" id="ARBA00022989"/>
    </source>
</evidence>
<name>A0ABN8I6T8_9NEOP</name>
<keyword evidence="12 16" id="KW-0675">Receptor</keyword>
<keyword evidence="11" id="KW-0829">Tyrosine-protein kinase</keyword>
<dbReference type="InterPro" id="IPR011009">
    <property type="entry name" value="Kinase-like_dom_sf"/>
</dbReference>
<dbReference type="PROSITE" id="PS50853">
    <property type="entry name" value="FN3"/>
    <property type="match status" value="6"/>
</dbReference>
<evidence type="ECO:0000256" key="15">
    <source>
        <dbReference type="PROSITE-ProRule" id="PRU10141"/>
    </source>
</evidence>
<evidence type="ECO:0000256" key="1">
    <source>
        <dbReference type="ARBA" id="ARBA00004167"/>
    </source>
</evidence>
<feature type="non-terminal residue" evidence="21">
    <location>
        <position position="1"/>
    </location>
</feature>
<dbReference type="SUPFAM" id="SSF49265">
    <property type="entry name" value="Fibronectin type III"/>
    <property type="match status" value="5"/>
</dbReference>
<dbReference type="SUPFAM" id="SSF56112">
    <property type="entry name" value="Protein kinase-like (PK-like)"/>
    <property type="match status" value="1"/>
</dbReference>
<dbReference type="Gene3D" id="2.120.10.30">
    <property type="entry name" value="TolB, C-terminal domain"/>
    <property type="match status" value="3"/>
</dbReference>
<dbReference type="Gene3D" id="3.30.200.20">
    <property type="entry name" value="Phosphorylase Kinase, domain 1"/>
    <property type="match status" value="1"/>
</dbReference>
<feature type="binding site" evidence="15">
    <location>
        <position position="2115"/>
    </location>
    <ligand>
        <name>ATP</name>
        <dbReference type="ChEBI" id="CHEBI:30616"/>
    </ligand>
</feature>
<dbReference type="InterPro" id="IPR003961">
    <property type="entry name" value="FN3_dom"/>
</dbReference>
<evidence type="ECO:0000256" key="8">
    <source>
        <dbReference type="ARBA" id="ARBA00022840"/>
    </source>
</evidence>
<organism evidence="21 22">
    <name type="scientific">Iphiclides podalirius</name>
    <name type="common">scarce swallowtail</name>
    <dbReference type="NCBI Taxonomy" id="110791"/>
    <lineage>
        <taxon>Eukaryota</taxon>
        <taxon>Metazoa</taxon>
        <taxon>Ecdysozoa</taxon>
        <taxon>Arthropoda</taxon>
        <taxon>Hexapoda</taxon>
        <taxon>Insecta</taxon>
        <taxon>Pterygota</taxon>
        <taxon>Neoptera</taxon>
        <taxon>Endopterygota</taxon>
        <taxon>Lepidoptera</taxon>
        <taxon>Glossata</taxon>
        <taxon>Ditrysia</taxon>
        <taxon>Papilionoidea</taxon>
        <taxon>Papilionidae</taxon>
        <taxon>Papilioninae</taxon>
        <taxon>Iphiclides</taxon>
    </lineage>
</organism>
<keyword evidence="5" id="KW-0677">Repeat</keyword>
<evidence type="ECO:0000259" key="20">
    <source>
        <dbReference type="PROSITE" id="PS50853"/>
    </source>
</evidence>
<dbReference type="InterPro" id="IPR020635">
    <property type="entry name" value="Tyr_kinase_cat_dom"/>
</dbReference>
<evidence type="ECO:0000259" key="19">
    <source>
        <dbReference type="PROSITE" id="PS50011"/>
    </source>
</evidence>
<evidence type="ECO:0000313" key="22">
    <source>
        <dbReference type="Proteomes" id="UP000837857"/>
    </source>
</evidence>
<feature type="domain" description="Fibronectin type-III" evidence="20">
    <location>
        <begin position="1664"/>
        <end position="1758"/>
    </location>
</feature>
<reference evidence="21" key="1">
    <citation type="submission" date="2022-03" db="EMBL/GenBank/DDBJ databases">
        <authorList>
            <person name="Martin H S."/>
        </authorList>
    </citation>
    <scope>NUCLEOTIDE SEQUENCE</scope>
</reference>
<keyword evidence="3" id="KW-0808">Transferase</keyword>
<evidence type="ECO:0000256" key="6">
    <source>
        <dbReference type="ARBA" id="ARBA00022741"/>
    </source>
</evidence>
<dbReference type="Gene3D" id="2.60.40.10">
    <property type="entry name" value="Immunoglobulins"/>
    <property type="match status" value="7"/>
</dbReference>
<feature type="region of interest" description="Disordered" evidence="17">
    <location>
        <begin position="1"/>
        <end position="35"/>
    </location>
</feature>
<evidence type="ECO:0000256" key="16">
    <source>
        <dbReference type="RuleBase" id="RU000312"/>
    </source>
</evidence>
<feature type="domain" description="Protein kinase" evidence="19">
    <location>
        <begin position="2081"/>
        <end position="2361"/>
    </location>
</feature>
<evidence type="ECO:0000313" key="21">
    <source>
        <dbReference type="EMBL" id="CAH2047111.1"/>
    </source>
</evidence>
<dbReference type="Proteomes" id="UP000837857">
    <property type="component" value="Chromosome 17"/>
</dbReference>
<dbReference type="PROSITE" id="PS50011">
    <property type="entry name" value="PROTEIN_KINASE_DOM"/>
    <property type="match status" value="1"/>
</dbReference>
<accession>A0ABN8I6T8</accession>
<evidence type="ECO:0000256" key="18">
    <source>
        <dbReference type="SAM" id="Phobius"/>
    </source>
</evidence>
<feature type="domain" description="Fibronectin type-III" evidence="20">
    <location>
        <begin position="1141"/>
        <end position="1249"/>
    </location>
</feature>
<evidence type="ECO:0000256" key="13">
    <source>
        <dbReference type="ARBA" id="ARBA00023180"/>
    </source>
</evidence>
<dbReference type="InterPro" id="IPR002011">
    <property type="entry name" value="Tyr_kinase_rcpt_2_CS"/>
</dbReference>
<evidence type="ECO:0000256" key="14">
    <source>
        <dbReference type="ARBA" id="ARBA00051243"/>
    </source>
</evidence>
<dbReference type="InterPro" id="IPR050122">
    <property type="entry name" value="RTK"/>
</dbReference>
<keyword evidence="2 16" id="KW-0597">Phosphoprotein</keyword>
<dbReference type="SUPFAM" id="SSF63825">
    <property type="entry name" value="YWTD domain"/>
    <property type="match status" value="3"/>
</dbReference>
<evidence type="ECO:0000256" key="10">
    <source>
        <dbReference type="ARBA" id="ARBA00023136"/>
    </source>
</evidence>
<dbReference type="PROSITE" id="PS00107">
    <property type="entry name" value="PROTEIN_KINASE_ATP"/>
    <property type="match status" value="1"/>
</dbReference>
<evidence type="ECO:0000256" key="12">
    <source>
        <dbReference type="ARBA" id="ARBA00023170"/>
    </source>
</evidence>
<evidence type="ECO:0000256" key="7">
    <source>
        <dbReference type="ARBA" id="ARBA00022777"/>
    </source>
</evidence>
<dbReference type="PANTHER" id="PTHR24416:SF527">
    <property type="entry name" value="PROTO-ONCOGENE TYROSINE-PROTEIN KINASE ROS"/>
    <property type="match status" value="1"/>
</dbReference>
<dbReference type="InterPro" id="IPR036116">
    <property type="entry name" value="FN3_sf"/>
</dbReference>
<feature type="domain" description="Fibronectin type-III" evidence="20">
    <location>
        <begin position="269"/>
        <end position="364"/>
    </location>
</feature>
<dbReference type="PANTHER" id="PTHR24416">
    <property type="entry name" value="TYROSINE-PROTEIN KINASE RECEPTOR"/>
    <property type="match status" value="1"/>
</dbReference>
<evidence type="ECO:0000256" key="3">
    <source>
        <dbReference type="ARBA" id="ARBA00022679"/>
    </source>
</evidence>
<evidence type="ECO:0000256" key="17">
    <source>
        <dbReference type="SAM" id="MobiDB-lite"/>
    </source>
</evidence>
<feature type="transmembrane region" description="Helical" evidence="18">
    <location>
        <begin position="1991"/>
        <end position="2015"/>
    </location>
</feature>
<keyword evidence="10 18" id="KW-0472">Membrane</keyword>
<dbReference type="PRINTS" id="PR00109">
    <property type="entry name" value="TYRKINASE"/>
</dbReference>
<feature type="domain" description="Fibronectin type-III" evidence="20">
    <location>
        <begin position="667"/>
        <end position="767"/>
    </location>
</feature>
<protein>
    <recommendedName>
        <fullName evidence="16">Tyrosine-protein kinase receptor</fullName>
        <ecNumber evidence="16">2.7.10.1</ecNumber>
    </recommendedName>
</protein>
<dbReference type="PROSITE" id="PS00109">
    <property type="entry name" value="PROTEIN_KINASE_TYR"/>
    <property type="match status" value="1"/>
</dbReference>
<keyword evidence="22" id="KW-1185">Reference proteome</keyword>
<dbReference type="InterPro" id="IPR017441">
    <property type="entry name" value="Protein_kinase_ATP_BS"/>
</dbReference>
<dbReference type="CDD" id="cd00063">
    <property type="entry name" value="FN3"/>
    <property type="match status" value="7"/>
</dbReference>
<keyword evidence="8 15" id="KW-0067">ATP-binding</keyword>
<keyword evidence="4 16" id="KW-0812">Transmembrane</keyword>
<proteinExistence type="inferred from homology"/>
<dbReference type="InterPro" id="IPR001245">
    <property type="entry name" value="Ser-Thr/Tyr_kinase_cat_dom"/>
</dbReference>
<dbReference type="EC" id="2.7.10.1" evidence="16"/>
<keyword evidence="7" id="KW-0418">Kinase</keyword>
<evidence type="ECO:0000256" key="4">
    <source>
        <dbReference type="ARBA" id="ARBA00022692"/>
    </source>
</evidence>
<dbReference type="InterPro" id="IPR011042">
    <property type="entry name" value="6-blade_b-propeller_TolB-like"/>
</dbReference>
<evidence type="ECO:0000256" key="11">
    <source>
        <dbReference type="ARBA" id="ARBA00023137"/>
    </source>
</evidence>
<evidence type="ECO:0000256" key="2">
    <source>
        <dbReference type="ARBA" id="ARBA00022553"/>
    </source>
</evidence>
<dbReference type="SMART" id="SM00220">
    <property type="entry name" value="S_TKc"/>
    <property type="match status" value="1"/>
</dbReference>
<dbReference type="InterPro" id="IPR000033">
    <property type="entry name" value="LDLR_classB_rpt"/>
</dbReference>
<comment type="subcellular location">
    <subcellularLocation>
        <location evidence="1">Membrane</location>
        <topology evidence="1">Single-pass membrane protein</topology>
    </subcellularLocation>
</comment>
<evidence type="ECO:0000256" key="5">
    <source>
        <dbReference type="ARBA" id="ARBA00022737"/>
    </source>
</evidence>
<dbReference type="InterPro" id="IPR013783">
    <property type="entry name" value="Ig-like_fold"/>
</dbReference>
<dbReference type="SMART" id="SM00219">
    <property type="entry name" value="TyrKc"/>
    <property type="match status" value="1"/>
</dbReference>
<keyword evidence="6 15" id="KW-0547">Nucleotide-binding</keyword>
<dbReference type="Pfam" id="PF07714">
    <property type="entry name" value="PK_Tyr_Ser-Thr"/>
    <property type="match status" value="1"/>
</dbReference>
<feature type="domain" description="Fibronectin type-III" evidence="20">
    <location>
        <begin position="164"/>
        <end position="263"/>
    </location>
</feature>
<sequence length="2526" mass="281965">MSVAPNRSVTVAGGRSERSVRDRHPMRARMKAKRPVGTMRAPLNWHKWLVLSLLGLALSAWPIGCDYSSITEKFGAEAVARCNEKCPFQNRTADGHFDVNCGSDCSVQQCTLGCSLWQQGLKNSCQTICNVTSETVFSRELYCVMGCNEALNTYFQKIRELIGIPTAPALVADSLTATSLSLVWEAPYLGILSYLVQWRYEELPGSWQYYSNTSHFDRSIIHVDNLRPYTKYRFRVAIFLSGRVGAGEPVYSAPSVVISTLESGKPSSAPAALRAAAPDPSRVAISWEPGPFPNGPLISYVLRLADTQPNTNDALEDMPASNNTLFYMFQNLAPAREYEVSVAMRNSVGEGPRAYVRISTPPLPKSVSNQQPILILGGEHNILAAPANDILSDPIELYSTEQIITGVGLDMSSDSLFVSVSSGYVYRSSLSKKSIPQAILSPEHTLYKPLDLSVDWLNRHLYVLGEVFYDRAQSSRSNTSLYSNWEIIRCDFDGKNQIVALSGFNSRPIHFEVDAYNGYLFWALRGVERGGLYRLDLANISNGVRHDSPPELIVRDAHLGAFTVDHADFRLLVAHLRRNTVLAVSLDGREVTDFRTNTQTPMFSSVRSIAYAGGLFYWTNGREMLIEEYHAKSDSYFHNEYPLAYNTKLIATSHVLVALRSCQPIPVPVNPPLGVQSVMGISRAKVSWSPPHLLGHQGSGAWQQWTFHLQLTHMDSGHTIDVKNINESMFVVQNLEQDAEYVIKVAARTESGSGPWSSEFVGKTLASTPTTLHSTLLWSGPDGLLQTDLTGENLQTIIHRSHMKNFYITDISWYRDKLYLVTNASTVIWYNTTSYEKGIMPNMENVGSLAVDWVGKKIYWSNPKQQLITRGNFDGGNREPVPIVTVAKEITIDSLGAYIYWNTGHAVEAARLNGENKIIYYPAQLFSGKQVMGLTTDLEKKWLYWLVRSYDGSELHRAPTADKISTGITEVSGSLVTRLDGTATLGPLCYFSGRLVWVQDASRAVVSDLAGKYTAELVPRVHVIAVRDPLLHADSESVIAIPEMINASSIAVVGTWEHFNVTWAPAQRVNVKNGRVYYDVSLQFDGQFKVERTVDVPWVEVSERSPMPYSSMEVTVRAHTHWGGGAAARTRIHSPQAAPAAPRAPALYVQRAHSGGPLAAVFRWKAPSLANGVIRGYEAQCWSLPVSSPTTVPAAKPSACPNAMLSPLHTQLMLRDLMPDSTYYFRVRAYTDAGFGPYSTVVSSPSDEINPIPKVMLSSQESIRIFDLDSGESEIIPKSTGKPVDFVVSTEENIVYWVNNLEEIFSSRINGSGHYKLTSINGTATSICVDWISRSVYWTQHELTATESYVTYRANLGIPNTRPKISRVFARKQPTYSLQVAPLHRSLYWYEESNHQGLGTLMTSEVNGSNIRTFFSNHEENPKSHSDCNCPENPQVARTFILDMTRDNIELYWVDPWVHQIVAADIEGCKCRVVVDAAKKKYGFNPMSVTVDSKYVYWFNSTEKSIYYTNKVKRSDIQHAKAAYGYKIVTLDPANQPYPPRQCLYPKAGNLHPKVISNSANSITLQMPKVGKPAYCHDIHYEMTATEYTVYYRLQTSNDTTACDKETCPYKTTTDAELVLNELRPFTNYSVLLEATNYYAKLYGVKPIVGSSLILQTAAEAPTPPKDVTGIVLSPVLARVDWTPVPGLSYVLHWRTDDSSSIPHKLKEHNMVEVSEGRSANMTRLSPGTQYTVWVQARSAHSPVAADSAPIRLRTAPWPAPLALINATAYALRVLWPPPTSYQLHQYNVEYAESSLSKDLWKTCVQSERDEWTASGLRPRTRYRFRLRLQYVAHTPPYHWPHDERFTYETLGDVPGPPGPLSVEAVGDRVLRAWWSEPDPKGSPVTAYRVWGRPQNRASNTEENDVKNLSELVPPNYLNDVDDEMKMHILREGLQLLHNGTESYWLIGAGEVSDGYVARVQARNEYGWGALSVGAEITGAPLAPPLRLHPAAIAAAAAALAAIALATFATLLCTYKNRNKKKAAMESQITTAMPRRGPDVELATLRQLPIRHSTNILYNQGVLSPTEAELSALPHVRREHITLNKFLGSGAFGEVFEGVARQLADSPAETKVAVKTLRKGATEQEKCEFLKEAALMSNFKHEHILRLLGVCLDNDPNYIIMELMEGGDLLSYLRAKRSSLYTPESLTLLDLLNMCVDVTKGCRYLEEMHFVHRDLAARNCLVAHRSGGRVVKIGDFGLARDIYKNDYYRKEGEGLLPVRWMAVECLVDGVFSCQSDVWAWGVLCWEVLSLGQQPYPARTNRQVLDYVRTGGTPDRPPNCPAMLYELLQKCWSYSAEARPSFRHCLEVVTSLRDATAPHAPLAAQPTPGHHYLTLLADDAVDNRTYLLDENENACIDEDFPEQQMEPSRLLPQPKYLELMYDSDSGADTLCDGYEIPRTPISYIPFSRHSIVGVAPNRLIKPPLYRTHSLRARPMRTHSLRAHARPPNATIVPLRNGIVKRASLCEAREPRPSSSGQFDKHIFKTPF</sequence>
<dbReference type="Gene3D" id="1.10.510.10">
    <property type="entry name" value="Transferase(Phosphotransferase) domain 1"/>
    <property type="match status" value="1"/>
</dbReference>
<dbReference type="Pfam" id="PF00041">
    <property type="entry name" value="fn3"/>
    <property type="match status" value="6"/>
</dbReference>